<dbReference type="PANTHER" id="PTHR33375:SF7">
    <property type="entry name" value="CHROMOSOME 2-PARTITIONING PROTEIN PARB-RELATED"/>
    <property type="match status" value="1"/>
</dbReference>
<dbReference type="InterPro" id="IPR036086">
    <property type="entry name" value="ParB/Sulfiredoxin_sf"/>
</dbReference>
<dbReference type="CDD" id="cd16406">
    <property type="entry name" value="ParB_N_like"/>
    <property type="match status" value="1"/>
</dbReference>
<dbReference type="SUPFAM" id="SSF109709">
    <property type="entry name" value="KorB DNA-binding domain-like"/>
    <property type="match status" value="1"/>
</dbReference>
<evidence type="ECO:0000313" key="2">
    <source>
        <dbReference type="EMBL" id="BBF70226.1"/>
    </source>
</evidence>
<dbReference type="Proteomes" id="UP001059971">
    <property type="component" value="Chromosome 1"/>
</dbReference>
<gene>
    <name evidence="2" type="ORF">SBA_ch1_24260</name>
</gene>
<organism evidence="2 3">
    <name type="scientific">Sphingomonas bisphenolicum</name>
    <dbReference type="NCBI Taxonomy" id="296544"/>
    <lineage>
        <taxon>Bacteria</taxon>
        <taxon>Pseudomonadati</taxon>
        <taxon>Pseudomonadota</taxon>
        <taxon>Alphaproteobacteria</taxon>
        <taxon>Sphingomonadales</taxon>
        <taxon>Sphingomonadaceae</taxon>
        <taxon>Sphingomonas</taxon>
    </lineage>
</organism>
<dbReference type="SMART" id="SM00470">
    <property type="entry name" value="ParB"/>
    <property type="match status" value="1"/>
</dbReference>
<dbReference type="EMBL" id="AP018817">
    <property type="protein sequence ID" value="BBF70226.1"/>
    <property type="molecule type" value="Genomic_DNA"/>
</dbReference>
<reference evidence="2" key="1">
    <citation type="submission" date="2018-07" db="EMBL/GenBank/DDBJ databases">
        <title>Complete genome sequence of Sphingomonas bisphenolicum strain AO1, a bisphenol A degradative bacterium isolated from Japanese farm field.</title>
        <authorList>
            <person name="Murakami M."/>
            <person name="Koh M."/>
            <person name="Koba S."/>
            <person name="Matsumura Y."/>
        </authorList>
    </citation>
    <scope>NUCLEOTIDE SEQUENCE</scope>
    <source>
        <strain evidence="2">AO1</strain>
    </source>
</reference>
<dbReference type="SUPFAM" id="SSF110849">
    <property type="entry name" value="ParB/Sulfiredoxin"/>
    <property type="match status" value="1"/>
</dbReference>
<keyword evidence="3" id="KW-1185">Reference proteome</keyword>
<dbReference type="Gene3D" id="3.90.1530.30">
    <property type="match status" value="1"/>
</dbReference>
<feature type="domain" description="ParB-like N-terminal" evidence="1">
    <location>
        <begin position="4"/>
        <end position="108"/>
    </location>
</feature>
<name>A0ABM7G2W1_9SPHN</name>
<proteinExistence type="predicted"/>
<sequence length="708" mass="77827">MSVTTMTIGELCVSPYNCRTNEVDANAVAGMAGSLLKRGQLYPLVVHPMTPAKGKKRQYGALAGGRRYRAFSLLITQGKLPADHPIDVIVRDITDEGELRELSLAENLVRVELRPYEVFAAVARAHTKGRSLKEIAETNGQTIETVRGWARLGGLHPTIFAALEAGTISQEQAKAYGATEHQHLQLKVFEQIERSGMSSSAAGIRRLLKVGDSELSKLLSFVGEKAYGEAGGRYELDLFADQADERGRVEDEELLMRLADEKLERTRTLLRQQVQNHTPSRILRFEANPPRDSNFGGPARDLEISADPADVDAADAERSAFIQNEMAELEHQARQLLADPGLEQAACAVGIAAIDEDYEPLEAELAAIDLRRSLTLPAGDIFATLEIEQDGKLETRFWWASRKAKRDAEKPPTPARPISTGPIAKAAATAASAALRDLMLRPAPGGRAIEQSTGFDERMKADAAIREDYGLTADALQIMRSLRREVLRCALLDDAERDGVVGRDYAMWSLLRFELSGGYGHQVGTRRLAPGYEPSMEHSQAVLPHVKRSLAGMRWRKELAQLGAHASMADRDLVAAFRAFSAESEEWKNKAVAFLAGTMLERSLAAPGYQIPLHDLLAARADLKDADIHAYAEPTEELIGLLPKAHRLTIAQRHVDKMAFGTWAKLKASELTAPVTRALRKGKWVHPLMRFERLPSSAAPTKVQEAAE</sequence>
<dbReference type="Pfam" id="PF02195">
    <property type="entry name" value="ParB_N"/>
    <property type="match status" value="1"/>
</dbReference>
<dbReference type="PANTHER" id="PTHR33375">
    <property type="entry name" value="CHROMOSOME-PARTITIONING PROTEIN PARB-RELATED"/>
    <property type="match status" value="1"/>
</dbReference>
<evidence type="ECO:0000313" key="3">
    <source>
        <dbReference type="Proteomes" id="UP001059971"/>
    </source>
</evidence>
<dbReference type="InterPro" id="IPR003115">
    <property type="entry name" value="ParB_N"/>
</dbReference>
<accession>A0ABM7G2W1</accession>
<protein>
    <recommendedName>
        <fullName evidence="1">ParB-like N-terminal domain-containing protein</fullName>
    </recommendedName>
</protein>
<evidence type="ECO:0000259" key="1">
    <source>
        <dbReference type="SMART" id="SM00470"/>
    </source>
</evidence>
<dbReference type="InterPro" id="IPR050336">
    <property type="entry name" value="Chromosome_partition/occlusion"/>
</dbReference>
<dbReference type="Gene3D" id="1.10.10.2830">
    <property type="match status" value="1"/>
</dbReference>